<evidence type="ECO:0000256" key="7">
    <source>
        <dbReference type="ARBA" id="ARBA00023306"/>
    </source>
</evidence>
<evidence type="ECO:0000256" key="1">
    <source>
        <dbReference type="ARBA" id="ARBA00004123"/>
    </source>
</evidence>
<dbReference type="Pfam" id="PF00533">
    <property type="entry name" value="BRCT"/>
    <property type="match status" value="1"/>
</dbReference>
<evidence type="ECO:0000256" key="2">
    <source>
        <dbReference type="ARBA" id="ARBA00004286"/>
    </source>
</evidence>
<protein>
    <recommendedName>
        <fullName evidence="9">FHA domain-containing protein</fullName>
    </recommendedName>
</protein>
<proteinExistence type="inferred from homology"/>
<dbReference type="InterPro" id="IPR043014">
    <property type="entry name" value="Nibrin_BRCT2_sf"/>
</dbReference>
<comment type="similarity">
    <text evidence="8">Belongs to the Nibrin family.</text>
</comment>
<dbReference type="CDD" id="cd17741">
    <property type="entry name" value="BRCT_nibrin"/>
    <property type="match status" value="1"/>
</dbReference>
<dbReference type="Proteomes" id="UP001516400">
    <property type="component" value="Unassembled WGS sequence"/>
</dbReference>
<evidence type="ECO:0000256" key="6">
    <source>
        <dbReference type="ARBA" id="ARBA00023242"/>
    </source>
</evidence>
<dbReference type="InterPro" id="IPR008984">
    <property type="entry name" value="SMAD_FHA_dom_sf"/>
</dbReference>
<dbReference type="InterPro" id="IPR000253">
    <property type="entry name" value="FHA_dom"/>
</dbReference>
<dbReference type="Gene3D" id="3.40.50.10190">
    <property type="entry name" value="BRCT domain"/>
    <property type="match status" value="1"/>
</dbReference>
<dbReference type="Gene3D" id="3.40.50.10980">
    <property type="entry name" value="Nibrin, BRCT2 domain"/>
    <property type="match status" value="1"/>
</dbReference>
<reference evidence="10 11" key="1">
    <citation type="journal article" date="2021" name="BMC Biol.">
        <title>Horizontally acquired antibacterial genes associated with adaptive radiation of ladybird beetles.</title>
        <authorList>
            <person name="Li H.S."/>
            <person name="Tang X.F."/>
            <person name="Huang Y.H."/>
            <person name="Xu Z.Y."/>
            <person name="Chen M.L."/>
            <person name="Du X.Y."/>
            <person name="Qiu B.Y."/>
            <person name="Chen P.T."/>
            <person name="Zhang W."/>
            <person name="Slipinski A."/>
            <person name="Escalona H.E."/>
            <person name="Waterhouse R.M."/>
            <person name="Zwick A."/>
            <person name="Pang H."/>
        </authorList>
    </citation>
    <scope>NUCLEOTIDE SEQUENCE [LARGE SCALE GENOMIC DNA]</scope>
    <source>
        <strain evidence="10">SYSU2018</strain>
    </source>
</reference>
<dbReference type="PANTHER" id="PTHR12162">
    <property type="entry name" value="NIBRIN-RELATED"/>
    <property type="match status" value="1"/>
</dbReference>
<evidence type="ECO:0000313" key="10">
    <source>
        <dbReference type="EMBL" id="KAL3277211.1"/>
    </source>
</evidence>
<dbReference type="PROSITE" id="PS50006">
    <property type="entry name" value="FHA_DOMAIN"/>
    <property type="match status" value="1"/>
</dbReference>
<evidence type="ECO:0000256" key="4">
    <source>
        <dbReference type="ARBA" id="ARBA00022763"/>
    </source>
</evidence>
<sequence>MHANILIRVPKVCKNMYTLSGNNLTFFLVNGLYKIGRIFGDIVLKHPSISRKHAEIEIRNDGSFLRDCNSKYSTQCNGKILLVNEEVKLKDEVQIKFGELTFNFHKMDKIVTCATGLKGSEEDLASIIEQLGGTYLKEWNETCSYLTTNEILISIKFLHAIMDNKKIVTLQFWKEYLKNIKSNKLPPDPAEFYPPFGEHVINSKHLEYNPARKEIFKGKVFAFWTKKRRVRMHEIIKKAGGDTVLLVKNTSDEEELLKLMDKYIAMDPEDPSIEKTFFKALTAYKNKGKRLIPVQEVVFAILQCSCEENCNPNFNRTHTVFLKETEKKHTAKALIEESQETQHDVKSSQHFSVIPASYEEPLIIADEISVPAKRIKLDPDIVMESTSKLSAIEKSPLRELSQETIKLEPDDYDVTQERIRNNRRHGSFFKRPNDDVVAFPSKKIKVEEKSSKINPFSVLNSSAFTNNPFSSMVKNECDLDQSNNLFEQKNLQDELKTDEIDSEPDLIFDVKDSGIEKNKSKVDINIDNCMTEKNVELVNNSRNTKTRSKKVKYEVRESSVNFSMLKPDISEGIWLYASVQEELKPTNSDLSDKEKEWCDRFNESVSIVVKSLIKRDNENVENSLRSMNYSTNMINFKKFRKSFVPKSKTVIGCSKFEHTGSNLAINYGNSDEEDNRKM</sequence>
<dbReference type="SUPFAM" id="SSF52113">
    <property type="entry name" value="BRCT domain"/>
    <property type="match status" value="1"/>
</dbReference>
<keyword evidence="7" id="KW-0131">Cell cycle</keyword>
<dbReference type="GO" id="GO:0005694">
    <property type="term" value="C:chromosome"/>
    <property type="evidence" value="ECO:0007669"/>
    <property type="project" value="UniProtKB-SubCell"/>
</dbReference>
<keyword evidence="11" id="KW-1185">Reference proteome</keyword>
<dbReference type="InterPro" id="IPR036420">
    <property type="entry name" value="BRCT_dom_sf"/>
</dbReference>
<dbReference type="CDD" id="cd00060">
    <property type="entry name" value="FHA"/>
    <property type="match status" value="1"/>
</dbReference>
<dbReference type="InterPro" id="IPR001357">
    <property type="entry name" value="BRCT_dom"/>
</dbReference>
<dbReference type="SMART" id="SM00292">
    <property type="entry name" value="BRCT"/>
    <property type="match status" value="2"/>
</dbReference>
<evidence type="ECO:0000256" key="5">
    <source>
        <dbReference type="ARBA" id="ARBA00023204"/>
    </source>
</evidence>
<evidence type="ECO:0000259" key="9">
    <source>
        <dbReference type="PROSITE" id="PS50006"/>
    </source>
</evidence>
<dbReference type="InterPro" id="IPR032429">
    <property type="entry name" value="Nibrin_BRCT2"/>
</dbReference>
<dbReference type="SUPFAM" id="SSF49879">
    <property type="entry name" value="SMAD/FHA domain"/>
    <property type="match status" value="1"/>
</dbReference>
<dbReference type="GO" id="GO:0006281">
    <property type="term" value="P:DNA repair"/>
    <property type="evidence" value="ECO:0007669"/>
    <property type="project" value="UniProtKB-KW"/>
</dbReference>
<dbReference type="Pfam" id="PF00498">
    <property type="entry name" value="FHA"/>
    <property type="match status" value="1"/>
</dbReference>
<keyword evidence="3" id="KW-0158">Chromosome</keyword>
<dbReference type="EMBL" id="JABFTP020000103">
    <property type="protein sequence ID" value="KAL3277211.1"/>
    <property type="molecule type" value="Genomic_DNA"/>
</dbReference>
<dbReference type="InterPro" id="IPR040227">
    <property type="entry name" value="Nibrin-rel"/>
</dbReference>
<name>A0ABD2NG12_9CUCU</name>
<comment type="caution">
    <text evidence="10">The sequence shown here is derived from an EMBL/GenBank/DDBJ whole genome shotgun (WGS) entry which is preliminary data.</text>
</comment>
<dbReference type="AlphaFoldDB" id="A0ABD2NG12"/>
<dbReference type="GO" id="GO:0005634">
    <property type="term" value="C:nucleus"/>
    <property type="evidence" value="ECO:0007669"/>
    <property type="project" value="UniProtKB-SubCell"/>
</dbReference>
<organism evidence="10 11">
    <name type="scientific">Cryptolaemus montrouzieri</name>
    <dbReference type="NCBI Taxonomy" id="559131"/>
    <lineage>
        <taxon>Eukaryota</taxon>
        <taxon>Metazoa</taxon>
        <taxon>Ecdysozoa</taxon>
        <taxon>Arthropoda</taxon>
        <taxon>Hexapoda</taxon>
        <taxon>Insecta</taxon>
        <taxon>Pterygota</taxon>
        <taxon>Neoptera</taxon>
        <taxon>Endopterygota</taxon>
        <taxon>Coleoptera</taxon>
        <taxon>Polyphaga</taxon>
        <taxon>Cucujiformia</taxon>
        <taxon>Coccinelloidea</taxon>
        <taxon>Coccinellidae</taxon>
        <taxon>Scymninae</taxon>
        <taxon>Scymnini</taxon>
        <taxon>Cryptolaemus</taxon>
    </lineage>
</organism>
<dbReference type="PANTHER" id="PTHR12162:SF0">
    <property type="entry name" value="NIBRIN"/>
    <property type="match status" value="1"/>
</dbReference>
<gene>
    <name evidence="10" type="ORF">HHI36_012561</name>
</gene>
<evidence type="ECO:0000313" key="11">
    <source>
        <dbReference type="Proteomes" id="UP001516400"/>
    </source>
</evidence>
<dbReference type="Gene3D" id="2.60.200.20">
    <property type="match status" value="1"/>
</dbReference>
<comment type="subcellular location">
    <subcellularLocation>
        <location evidence="2">Chromosome</location>
    </subcellularLocation>
    <subcellularLocation>
        <location evidence="1">Nucleus</location>
    </subcellularLocation>
</comment>
<keyword evidence="5" id="KW-0234">DNA repair</keyword>
<evidence type="ECO:0000256" key="8">
    <source>
        <dbReference type="ARBA" id="ARBA00044757"/>
    </source>
</evidence>
<feature type="domain" description="FHA" evidence="9">
    <location>
        <begin position="33"/>
        <end position="81"/>
    </location>
</feature>
<accession>A0ABD2NG12</accession>
<keyword evidence="4" id="KW-0227">DNA damage</keyword>
<dbReference type="Pfam" id="PF16508">
    <property type="entry name" value="NIBRIN_BRCT_II"/>
    <property type="match status" value="1"/>
</dbReference>
<keyword evidence="6" id="KW-0539">Nucleus</keyword>
<dbReference type="SMART" id="SM00240">
    <property type="entry name" value="FHA"/>
    <property type="match status" value="1"/>
</dbReference>
<evidence type="ECO:0000256" key="3">
    <source>
        <dbReference type="ARBA" id="ARBA00022454"/>
    </source>
</evidence>